<comment type="caution">
    <text evidence="2">The sequence shown here is derived from an EMBL/GenBank/DDBJ whole genome shotgun (WGS) entry which is preliminary data.</text>
</comment>
<name>A0A7K1US28_9NOCA</name>
<proteinExistence type="predicted"/>
<keyword evidence="3" id="KW-1185">Reference proteome</keyword>
<dbReference type="AlphaFoldDB" id="A0A7K1US28"/>
<organism evidence="2 3">
    <name type="scientific">Nocardia terrae</name>
    <dbReference type="NCBI Taxonomy" id="2675851"/>
    <lineage>
        <taxon>Bacteria</taxon>
        <taxon>Bacillati</taxon>
        <taxon>Actinomycetota</taxon>
        <taxon>Actinomycetes</taxon>
        <taxon>Mycobacteriales</taxon>
        <taxon>Nocardiaceae</taxon>
        <taxon>Nocardia</taxon>
    </lineage>
</organism>
<evidence type="ECO:0000313" key="3">
    <source>
        <dbReference type="Proteomes" id="UP000466794"/>
    </source>
</evidence>
<dbReference type="Proteomes" id="UP000466794">
    <property type="component" value="Unassembled WGS sequence"/>
</dbReference>
<gene>
    <name evidence="2" type="ORF">GPX89_07765</name>
</gene>
<sequence length="93" mass="9752">MVSLVIFLTGVSVGGVLVWALVSYTALNPMPSEAAEDSVPIERILARLAHEGVSTTSSRAVMAARRRDAGKSTAAVVPKRAAHSRVKGQTSHV</sequence>
<feature type="region of interest" description="Disordered" evidence="1">
    <location>
        <begin position="69"/>
        <end position="93"/>
    </location>
</feature>
<dbReference type="RefSeq" id="WP_157386532.1">
    <property type="nucleotide sequence ID" value="NZ_WRPP01000001.1"/>
</dbReference>
<protein>
    <submittedName>
        <fullName evidence="2">Uncharacterized protein</fullName>
    </submittedName>
</protein>
<evidence type="ECO:0000313" key="2">
    <source>
        <dbReference type="EMBL" id="MVU77144.1"/>
    </source>
</evidence>
<accession>A0A7K1US28</accession>
<evidence type="ECO:0000256" key="1">
    <source>
        <dbReference type="SAM" id="MobiDB-lite"/>
    </source>
</evidence>
<dbReference type="EMBL" id="WRPP01000001">
    <property type="protein sequence ID" value="MVU77144.1"/>
    <property type="molecule type" value="Genomic_DNA"/>
</dbReference>
<reference evidence="2 3" key="1">
    <citation type="submission" date="2019-12" db="EMBL/GenBank/DDBJ databases">
        <title>Nocardia sp. nov. ET3-3 isolated from soil.</title>
        <authorList>
            <person name="Kanchanasin P."/>
            <person name="Tanasupawat S."/>
            <person name="Yuki M."/>
            <person name="Kudo T."/>
        </authorList>
    </citation>
    <scope>NUCLEOTIDE SEQUENCE [LARGE SCALE GENOMIC DNA]</scope>
    <source>
        <strain evidence="2 3">ET3-3</strain>
    </source>
</reference>